<dbReference type="OrthoDB" id="7980at2157"/>
<feature type="binding site" evidence="8">
    <location>
        <position position="35"/>
    </location>
    <ligand>
        <name>[4Fe-4S] cluster</name>
        <dbReference type="ChEBI" id="CHEBI:49883"/>
        <note>4Fe-4S-S-AdoMet</note>
    </ligand>
</feature>
<accession>A0A8T8K5W0</accession>
<dbReference type="PROSITE" id="PS51918">
    <property type="entry name" value="RADICAL_SAM"/>
    <property type="match status" value="1"/>
</dbReference>
<evidence type="ECO:0000256" key="5">
    <source>
        <dbReference type="ARBA" id="ARBA00023004"/>
    </source>
</evidence>
<dbReference type="Gene3D" id="3.20.20.70">
    <property type="entry name" value="Aldolase class I"/>
    <property type="match status" value="1"/>
</dbReference>
<dbReference type="EC" id="4.3.99.3" evidence="8"/>
<evidence type="ECO:0000256" key="1">
    <source>
        <dbReference type="ARBA" id="ARBA00022485"/>
    </source>
</evidence>
<name>A0A8T8K5W0_9EURY</name>
<comment type="subunit">
    <text evidence="8">Homodimer.</text>
</comment>
<reference evidence="10" key="1">
    <citation type="submission" date="2020-07" db="EMBL/GenBank/DDBJ databases">
        <title>Methanobacterium. sp. MethCan genome.</title>
        <authorList>
            <person name="Postec A."/>
            <person name="Quemeneur M."/>
        </authorList>
    </citation>
    <scope>NUCLEOTIDE SEQUENCE</scope>
    <source>
        <strain evidence="10">MethCAN</strain>
    </source>
</reference>
<feature type="binding site" evidence="8">
    <location>
        <begin position="37"/>
        <end position="39"/>
    </location>
    <ligand>
        <name>S-adenosyl-L-methionine</name>
        <dbReference type="ChEBI" id="CHEBI:59789"/>
    </ligand>
</feature>
<evidence type="ECO:0000256" key="4">
    <source>
        <dbReference type="ARBA" id="ARBA00022842"/>
    </source>
</evidence>
<feature type="binding site" evidence="8">
    <location>
        <position position="77"/>
    </location>
    <ligand>
        <name>S-adenosyl-L-methionine</name>
        <dbReference type="ChEBI" id="CHEBI:59789"/>
    </ligand>
</feature>
<comment type="caution">
    <text evidence="8">Lacks conserved residue(s) required for the propagation of feature annotation.</text>
</comment>
<feature type="domain" description="Radical SAM core" evidence="9">
    <location>
        <begin position="18"/>
        <end position="233"/>
    </location>
</feature>
<keyword evidence="1 8" id="KW-0004">4Fe-4S</keyword>
<comment type="cofactor">
    <cofactor evidence="8">
        <name>S-adenosyl-L-methionine</name>
        <dbReference type="ChEBI" id="CHEBI:59789"/>
    </cofactor>
    <text evidence="8">Binds 1 S-adenosyl-L-methionine per subunit.</text>
</comment>
<evidence type="ECO:0000256" key="8">
    <source>
        <dbReference type="HAMAP-Rule" id="MF_00917"/>
    </source>
</evidence>
<dbReference type="InterPro" id="IPR058240">
    <property type="entry name" value="rSAM_sf"/>
</dbReference>
<comment type="pathway">
    <text evidence="8">Purine metabolism; 7-cyano-7-deazaguanine biosynthesis.</text>
</comment>
<keyword evidence="3 8" id="KW-0479">Metal-binding</keyword>
<comment type="similarity">
    <text evidence="8">Belongs to the radical SAM superfamily. 7-carboxy-7-deazaguanine synthase family.</text>
</comment>
<dbReference type="Pfam" id="PF04055">
    <property type="entry name" value="Radical_SAM"/>
    <property type="match status" value="1"/>
</dbReference>
<evidence type="ECO:0000256" key="3">
    <source>
        <dbReference type="ARBA" id="ARBA00022723"/>
    </source>
</evidence>
<dbReference type="PIRSF" id="PIRSF000370">
    <property type="entry name" value="QueE"/>
    <property type="match status" value="1"/>
</dbReference>
<keyword evidence="11" id="KW-1185">Reference proteome</keyword>
<keyword evidence="7 8" id="KW-0456">Lyase</keyword>
<keyword evidence="5 8" id="KW-0408">Iron</keyword>
<dbReference type="KEGG" id="meme:HYG87_05285"/>
<feature type="binding site" evidence="8">
    <location>
        <position position="27"/>
    </location>
    <ligand>
        <name>substrate</name>
    </ligand>
</feature>
<comment type="catalytic activity">
    <reaction evidence="8">
        <text>6-carboxy-5,6,7,8-tetrahydropterin + H(+) = 7-carboxy-7-carbaguanine + NH4(+)</text>
        <dbReference type="Rhea" id="RHEA:27974"/>
        <dbReference type="ChEBI" id="CHEBI:15378"/>
        <dbReference type="ChEBI" id="CHEBI:28938"/>
        <dbReference type="ChEBI" id="CHEBI:61032"/>
        <dbReference type="ChEBI" id="CHEBI:61036"/>
        <dbReference type="EC" id="4.3.99.3"/>
    </reaction>
</comment>
<evidence type="ECO:0000259" key="9">
    <source>
        <dbReference type="PROSITE" id="PS51918"/>
    </source>
</evidence>
<dbReference type="PANTHER" id="PTHR42836">
    <property type="entry name" value="7-CARBOXY-7-DEAZAGUANINE SYNTHASE"/>
    <property type="match status" value="1"/>
</dbReference>
<dbReference type="CDD" id="cd01335">
    <property type="entry name" value="Radical_SAM"/>
    <property type="match status" value="1"/>
</dbReference>
<sequence>MKAPIMEVFSSIQGEGKLIGRRQIFIRFAGCNLDCIYCDTPESKNAANGIEISIEELSKTVSHLLTPDFHSISFTGGEPLLQADFIKLFLERNDFKSMLETNGSLPSQIKKIAGLIDYASVDIKLPEHFASDNKGDLWEKEVDSLNILIEKGANSYCKVVVLPTTKVDTVELIAKHIKKELNLPSKVPLVIQPASPVDYWVKHSPKLFKMSEKAGKHMDVLTIPQIHKLLKVR</sequence>
<dbReference type="GO" id="GO:0000287">
    <property type="term" value="F:magnesium ion binding"/>
    <property type="evidence" value="ECO:0007669"/>
    <property type="project" value="UniProtKB-UniRule"/>
</dbReference>
<dbReference type="InterPro" id="IPR013785">
    <property type="entry name" value="Aldolase_TIM"/>
</dbReference>
<evidence type="ECO:0000256" key="2">
    <source>
        <dbReference type="ARBA" id="ARBA00022691"/>
    </source>
</evidence>
<dbReference type="InterPro" id="IPR007197">
    <property type="entry name" value="rSAM"/>
</dbReference>
<keyword evidence="2 8" id="KW-0949">S-adenosyl-L-methionine</keyword>
<dbReference type="RefSeq" id="WP_211532178.1">
    <property type="nucleotide sequence ID" value="NZ_CP058560.1"/>
</dbReference>
<comment type="cofactor">
    <cofactor evidence="8">
        <name>[4Fe-4S] cluster</name>
        <dbReference type="ChEBI" id="CHEBI:49883"/>
    </cofactor>
    <text evidence="8">Binds 1 [4Fe-4S] cluster. The cluster is coordinated with 3 cysteines and an exchangeable S-adenosyl-L-methionine.</text>
</comment>
<dbReference type="GO" id="GO:0016840">
    <property type="term" value="F:carbon-nitrogen lyase activity"/>
    <property type="evidence" value="ECO:0007669"/>
    <property type="project" value="UniProtKB-UniRule"/>
</dbReference>
<dbReference type="HAMAP" id="MF_00917">
    <property type="entry name" value="QueE"/>
    <property type="match status" value="1"/>
</dbReference>
<evidence type="ECO:0000256" key="6">
    <source>
        <dbReference type="ARBA" id="ARBA00023014"/>
    </source>
</evidence>
<feature type="binding site" evidence="8">
    <location>
        <position position="31"/>
    </location>
    <ligand>
        <name>[4Fe-4S] cluster</name>
        <dbReference type="ChEBI" id="CHEBI:49883"/>
        <note>4Fe-4S-S-AdoMet</note>
    </ligand>
</feature>
<dbReference type="AlphaFoldDB" id="A0A8T8K5W0"/>
<dbReference type="EMBL" id="CP058560">
    <property type="protein sequence ID" value="QUH23222.1"/>
    <property type="molecule type" value="Genomic_DNA"/>
</dbReference>
<evidence type="ECO:0000256" key="7">
    <source>
        <dbReference type="ARBA" id="ARBA00023239"/>
    </source>
</evidence>
<dbReference type="InterPro" id="IPR024924">
    <property type="entry name" value="7-CO-7-deazaguanine_synth-like"/>
</dbReference>
<gene>
    <name evidence="8" type="primary">queE</name>
    <name evidence="10" type="ORF">HYG87_05285</name>
</gene>
<keyword evidence="6 8" id="KW-0411">Iron-sulfur</keyword>
<dbReference type="GO" id="GO:0051539">
    <property type="term" value="F:4 iron, 4 sulfur cluster binding"/>
    <property type="evidence" value="ECO:0007669"/>
    <property type="project" value="UniProtKB-UniRule"/>
</dbReference>
<dbReference type="GO" id="GO:1904047">
    <property type="term" value="F:S-adenosyl-L-methionine binding"/>
    <property type="evidence" value="ECO:0007669"/>
    <property type="project" value="UniProtKB-UniRule"/>
</dbReference>
<protein>
    <recommendedName>
        <fullName evidence="8">7-carboxy-7-deazaguanine synthase</fullName>
        <shortName evidence="8">CDG synthase</shortName>
        <ecNumber evidence="8">4.3.99.3</ecNumber>
    </recommendedName>
    <alternativeName>
        <fullName evidence="8">Archaeosine biosynthesis protein QueE</fullName>
    </alternativeName>
</protein>
<comment type="function">
    <text evidence="8">Catalyzes the complex heterocyclic radical-mediated conversion of 6-carboxy-5,6,7,8-tetrahydropterin (CPH4) to 7-carboxy-7-deazaguanine (CDG), a step common to the biosynthetic pathways of all 7-deazapurine-containing compounds.</text>
</comment>
<feature type="binding site" evidence="8">
    <location>
        <position position="75"/>
    </location>
    <ligand>
        <name>substrate</name>
    </ligand>
</feature>
<dbReference type="GeneID" id="64820156"/>
<dbReference type="SFLD" id="SFLDS00029">
    <property type="entry name" value="Radical_SAM"/>
    <property type="match status" value="1"/>
</dbReference>
<dbReference type="SUPFAM" id="SSF102114">
    <property type="entry name" value="Radical SAM enzymes"/>
    <property type="match status" value="1"/>
</dbReference>
<evidence type="ECO:0000313" key="11">
    <source>
        <dbReference type="Proteomes" id="UP000681041"/>
    </source>
</evidence>
<dbReference type="PANTHER" id="PTHR42836:SF1">
    <property type="entry name" value="7-CARBOXY-7-DEAZAGUANINE SYNTHASE"/>
    <property type="match status" value="1"/>
</dbReference>
<comment type="cofactor">
    <cofactor evidence="8">
        <name>Mg(2+)</name>
        <dbReference type="ChEBI" id="CHEBI:18420"/>
    </cofactor>
</comment>
<feature type="binding site" evidence="8">
    <location>
        <position position="38"/>
    </location>
    <ligand>
        <name>[4Fe-4S] cluster</name>
        <dbReference type="ChEBI" id="CHEBI:49883"/>
        <note>4Fe-4S-S-AdoMet</note>
    </ligand>
</feature>
<evidence type="ECO:0000313" key="10">
    <source>
        <dbReference type="EMBL" id="QUH23222.1"/>
    </source>
</evidence>
<proteinExistence type="inferred from homology"/>
<organism evidence="10 11">
    <name type="scientific">Methanobacterium alkalithermotolerans</name>
    <dbReference type="NCBI Taxonomy" id="2731220"/>
    <lineage>
        <taxon>Archaea</taxon>
        <taxon>Methanobacteriati</taxon>
        <taxon>Methanobacteriota</taxon>
        <taxon>Methanomada group</taxon>
        <taxon>Methanobacteria</taxon>
        <taxon>Methanobacteriales</taxon>
        <taxon>Methanobacteriaceae</taxon>
        <taxon>Methanobacterium</taxon>
    </lineage>
</organism>
<keyword evidence="4 8" id="KW-0460">Magnesium</keyword>
<feature type="binding site" evidence="8">
    <location>
        <begin position="12"/>
        <end position="14"/>
    </location>
    <ligand>
        <name>substrate</name>
    </ligand>
</feature>
<dbReference type="Proteomes" id="UP000681041">
    <property type="component" value="Chromosome"/>
</dbReference>
<feature type="binding site" evidence="8">
    <location>
        <position position="40"/>
    </location>
    <ligand>
        <name>Mg(2+)</name>
        <dbReference type="ChEBI" id="CHEBI:18420"/>
    </ligand>
</feature>